<name>A0A9P7ZET9_9HYPO</name>
<sequence length="77" mass="8328">MKFSLPLAMMFAAVAIARPVEQPGVIKRVSNKFSGDLVNPGLVGFSYFLNLINLITGGHTDVTGDYRNLMKSVVSPD</sequence>
<dbReference type="AlphaFoldDB" id="A0A9P7ZET9"/>
<accession>A0A9P7ZET9</accession>
<dbReference type="Proteomes" id="UP000887229">
    <property type="component" value="Unassembled WGS sequence"/>
</dbReference>
<evidence type="ECO:0000313" key="3">
    <source>
        <dbReference type="Proteomes" id="UP000887229"/>
    </source>
</evidence>
<gene>
    <name evidence="2" type="ORF">F5Z01DRAFT_665312</name>
</gene>
<dbReference type="GeneID" id="70295061"/>
<feature type="chain" id="PRO_5040196238" evidence="1">
    <location>
        <begin position="18"/>
        <end position="77"/>
    </location>
</feature>
<reference evidence="2" key="1">
    <citation type="journal article" date="2021" name="IMA Fungus">
        <title>Genomic characterization of three marine fungi, including Emericellopsis atlantica sp. nov. with signatures of a generalist lifestyle and marine biomass degradation.</title>
        <authorList>
            <person name="Hagestad O.C."/>
            <person name="Hou L."/>
            <person name="Andersen J.H."/>
            <person name="Hansen E.H."/>
            <person name="Altermark B."/>
            <person name="Li C."/>
            <person name="Kuhnert E."/>
            <person name="Cox R.J."/>
            <person name="Crous P.W."/>
            <person name="Spatafora J.W."/>
            <person name="Lail K."/>
            <person name="Amirebrahimi M."/>
            <person name="Lipzen A."/>
            <person name="Pangilinan J."/>
            <person name="Andreopoulos W."/>
            <person name="Hayes R.D."/>
            <person name="Ng V."/>
            <person name="Grigoriev I.V."/>
            <person name="Jackson S.A."/>
            <person name="Sutton T.D.S."/>
            <person name="Dobson A.D.W."/>
            <person name="Rama T."/>
        </authorList>
    </citation>
    <scope>NUCLEOTIDE SEQUENCE</scope>
    <source>
        <strain evidence="2">TS7</strain>
    </source>
</reference>
<feature type="signal peptide" evidence="1">
    <location>
        <begin position="1"/>
        <end position="17"/>
    </location>
</feature>
<dbReference type="RefSeq" id="XP_046114703.1">
    <property type="nucleotide sequence ID" value="XM_046264158.1"/>
</dbReference>
<dbReference type="EMBL" id="MU251274">
    <property type="protein sequence ID" value="KAG9250779.1"/>
    <property type="molecule type" value="Genomic_DNA"/>
</dbReference>
<organism evidence="2 3">
    <name type="scientific">Emericellopsis atlantica</name>
    <dbReference type="NCBI Taxonomy" id="2614577"/>
    <lineage>
        <taxon>Eukaryota</taxon>
        <taxon>Fungi</taxon>
        <taxon>Dikarya</taxon>
        <taxon>Ascomycota</taxon>
        <taxon>Pezizomycotina</taxon>
        <taxon>Sordariomycetes</taxon>
        <taxon>Hypocreomycetidae</taxon>
        <taxon>Hypocreales</taxon>
        <taxon>Bionectriaceae</taxon>
        <taxon>Emericellopsis</taxon>
    </lineage>
</organism>
<proteinExistence type="predicted"/>
<comment type="caution">
    <text evidence="2">The sequence shown here is derived from an EMBL/GenBank/DDBJ whole genome shotgun (WGS) entry which is preliminary data.</text>
</comment>
<evidence type="ECO:0000313" key="2">
    <source>
        <dbReference type="EMBL" id="KAG9250779.1"/>
    </source>
</evidence>
<protein>
    <submittedName>
        <fullName evidence="2">Uncharacterized protein</fullName>
    </submittedName>
</protein>
<keyword evidence="3" id="KW-1185">Reference proteome</keyword>
<keyword evidence="1" id="KW-0732">Signal</keyword>
<evidence type="ECO:0000256" key="1">
    <source>
        <dbReference type="SAM" id="SignalP"/>
    </source>
</evidence>